<keyword evidence="1" id="KW-1133">Transmembrane helix</keyword>
<organism evidence="2">
    <name type="scientific">bioreactor metagenome</name>
    <dbReference type="NCBI Taxonomy" id="1076179"/>
    <lineage>
        <taxon>unclassified sequences</taxon>
        <taxon>metagenomes</taxon>
        <taxon>ecological metagenomes</taxon>
    </lineage>
</organism>
<reference evidence="2" key="1">
    <citation type="submission" date="2019-08" db="EMBL/GenBank/DDBJ databases">
        <authorList>
            <person name="Kucharzyk K."/>
            <person name="Murdoch R.W."/>
            <person name="Higgins S."/>
            <person name="Loffler F."/>
        </authorList>
    </citation>
    <scope>NUCLEOTIDE SEQUENCE</scope>
</reference>
<protein>
    <submittedName>
        <fullName evidence="2">Uncharacterized protein</fullName>
    </submittedName>
</protein>
<accession>A0A645J5D8</accession>
<name>A0A645J5D8_9ZZZZ</name>
<evidence type="ECO:0000256" key="1">
    <source>
        <dbReference type="SAM" id="Phobius"/>
    </source>
</evidence>
<dbReference type="AlphaFoldDB" id="A0A645J5D8"/>
<sequence>MPFPQGDQGAFHLHAGKGFPHGDHAVREQLILTAAVAGMIGIAVLAERQHVVKRPAPQ</sequence>
<proteinExistence type="predicted"/>
<comment type="caution">
    <text evidence="2">The sequence shown here is derived from an EMBL/GenBank/DDBJ whole genome shotgun (WGS) entry which is preliminary data.</text>
</comment>
<keyword evidence="1" id="KW-0472">Membrane</keyword>
<feature type="transmembrane region" description="Helical" evidence="1">
    <location>
        <begin position="29"/>
        <end position="46"/>
    </location>
</feature>
<keyword evidence="1" id="KW-0812">Transmembrane</keyword>
<gene>
    <name evidence="2" type="ORF">SDC9_206054</name>
</gene>
<dbReference type="EMBL" id="VSSQ01130922">
    <property type="protein sequence ID" value="MPN58350.1"/>
    <property type="molecule type" value="Genomic_DNA"/>
</dbReference>
<evidence type="ECO:0000313" key="2">
    <source>
        <dbReference type="EMBL" id="MPN58350.1"/>
    </source>
</evidence>